<proteinExistence type="predicted"/>
<reference evidence="1 2" key="1">
    <citation type="submission" date="2014-04" db="EMBL/GenBank/DDBJ databases">
        <authorList>
            <consortium name="DOE Joint Genome Institute"/>
            <person name="Kuo A."/>
            <person name="Gay G."/>
            <person name="Dore J."/>
            <person name="Kohler A."/>
            <person name="Nagy L.G."/>
            <person name="Floudas D."/>
            <person name="Copeland A."/>
            <person name="Barry K.W."/>
            <person name="Cichocki N."/>
            <person name="Veneault-Fourrey C."/>
            <person name="LaButti K."/>
            <person name="Lindquist E.A."/>
            <person name="Lipzen A."/>
            <person name="Lundell T."/>
            <person name="Morin E."/>
            <person name="Murat C."/>
            <person name="Sun H."/>
            <person name="Tunlid A."/>
            <person name="Henrissat B."/>
            <person name="Grigoriev I.V."/>
            <person name="Hibbett D.S."/>
            <person name="Martin F."/>
            <person name="Nordberg H.P."/>
            <person name="Cantor M.N."/>
            <person name="Hua S.X."/>
        </authorList>
    </citation>
    <scope>NUCLEOTIDE SEQUENCE [LARGE SCALE GENOMIC DNA]</scope>
    <source>
        <strain evidence="2">h7</strain>
    </source>
</reference>
<dbReference type="OrthoDB" id="3047865at2759"/>
<reference evidence="2" key="2">
    <citation type="submission" date="2015-01" db="EMBL/GenBank/DDBJ databases">
        <title>Evolutionary Origins and Diversification of the Mycorrhizal Mutualists.</title>
        <authorList>
            <consortium name="DOE Joint Genome Institute"/>
            <consortium name="Mycorrhizal Genomics Consortium"/>
            <person name="Kohler A."/>
            <person name="Kuo A."/>
            <person name="Nagy L.G."/>
            <person name="Floudas D."/>
            <person name="Copeland A."/>
            <person name="Barry K.W."/>
            <person name="Cichocki N."/>
            <person name="Veneault-Fourrey C."/>
            <person name="LaButti K."/>
            <person name="Lindquist E.A."/>
            <person name="Lipzen A."/>
            <person name="Lundell T."/>
            <person name="Morin E."/>
            <person name="Murat C."/>
            <person name="Riley R."/>
            <person name="Ohm R."/>
            <person name="Sun H."/>
            <person name="Tunlid A."/>
            <person name="Henrissat B."/>
            <person name="Grigoriev I.V."/>
            <person name="Hibbett D.S."/>
            <person name="Martin F."/>
        </authorList>
    </citation>
    <scope>NUCLEOTIDE SEQUENCE [LARGE SCALE GENOMIC DNA]</scope>
    <source>
        <strain evidence="2">h7</strain>
    </source>
</reference>
<evidence type="ECO:0000313" key="1">
    <source>
        <dbReference type="EMBL" id="KIM47548.1"/>
    </source>
</evidence>
<accession>A0A0C2YCL3</accession>
<gene>
    <name evidence="1" type="ORF">M413DRAFT_6855</name>
</gene>
<dbReference type="EMBL" id="KN831769">
    <property type="protein sequence ID" value="KIM47548.1"/>
    <property type="molecule type" value="Genomic_DNA"/>
</dbReference>
<sequence>MWCQKVGREPCEWPGFADETGYSGAVEIERLSRARDQPEDSFSINSVRKGYATTISADAHKKPYQTRASPRLAIQHPPLRADTGPPWRLTQPGYVKGFFLDREKIRKKLGVEADNDPEIFDVMYIIMRDYIDEEKHWLCLGTRANEDQVIVVSLGEGSFGEDPDELMRKNVPVPEYLSNFPSALTGPEVFRFRSW</sequence>
<dbReference type="Proteomes" id="UP000053424">
    <property type="component" value="Unassembled WGS sequence"/>
</dbReference>
<name>A0A0C2YCL3_HEBCY</name>
<dbReference type="HOGENOM" id="CLU_1396476_0_0_1"/>
<protein>
    <submittedName>
        <fullName evidence="1">Uncharacterized protein</fullName>
    </submittedName>
</protein>
<dbReference type="AlphaFoldDB" id="A0A0C2YCL3"/>
<keyword evidence="2" id="KW-1185">Reference proteome</keyword>
<evidence type="ECO:0000313" key="2">
    <source>
        <dbReference type="Proteomes" id="UP000053424"/>
    </source>
</evidence>
<organism evidence="1 2">
    <name type="scientific">Hebeloma cylindrosporum</name>
    <dbReference type="NCBI Taxonomy" id="76867"/>
    <lineage>
        <taxon>Eukaryota</taxon>
        <taxon>Fungi</taxon>
        <taxon>Dikarya</taxon>
        <taxon>Basidiomycota</taxon>
        <taxon>Agaricomycotina</taxon>
        <taxon>Agaricomycetes</taxon>
        <taxon>Agaricomycetidae</taxon>
        <taxon>Agaricales</taxon>
        <taxon>Agaricineae</taxon>
        <taxon>Hymenogastraceae</taxon>
        <taxon>Hebeloma</taxon>
    </lineage>
</organism>